<dbReference type="AlphaFoldDB" id="A0A919NCZ4"/>
<protein>
    <submittedName>
        <fullName evidence="1">Uncharacterized protein</fullName>
    </submittedName>
</protein>
<reference evidence="1" key="1">
    <citation type="submission" date="2021-01" db="EMBL/GenBank/DDBJ databases">
        <title>Whole genome shotgun sequence of Actinoplanes siamensis NBRC 109076.</title>
        <authorList>
            <person name="Komaki H."/>
            <person name="Tamura T."/>
        </authorList>
    </citation>
    <scope>NUCLEOTIDE SEQUENCE</scope>
    <source>
        <strain evidence="1">NBRC 109076</strain>
    </source>
</reference>
<evidence type="ECO:0000313" key="1">
    <source>
        <dbReference type="EMBL" id="GIF08944.1"/>
    </source>
</evidence>
<sequence length="253" mass="29020">MTVPESRWYQRWFAGGDDSGAGNQPAVVVPPRIRQDRFTTELGSRNRNLPFLATFDLRWHGAEAVFQSAKRDLHRRAAELSSRVYVAHAAYLESELNLLLDRQWVRRFDGDMSIVGADVELEVSPDVLAAYNEMQAIRRQAAVERLRWETDLVELEFLREQVFSRPEVARSYWLKHHLDKPGDFAAVPFDQIAESFAADRGPDTPTRIAEIIGDFLGRLDEGQRDYLIGQLGRVFSSYSRPDLAERLNEARLD</sequence>
<dbReference type="EMBL" id="BOMW01000070">
    <property type="protein sequence ID" value="GIF08944.1"/>
    <property type="molecule type" value="Genomic_DNA"/>
</dbReference>
<organism evidence="1 2">
    <name type="scientific">Actinoplanes siamensis</name>
    <dbReference type="NCBI Taxonomy" id="1223317"/>
    <lineage>
        <taxon>Bacteria</taxon>
        <taxon>Bacillati</taxon>
        <taxon>Actinomycetota</taxon>
        <taxon>Actinomycetes</taxon>
        <taxon>Micromonosporales</taxon>
        <taxon>Micromonosporaceae</taxon>
        <taxon>Actinoplanes</taxon>
    </lineage>
</organism>
<comment type="caution">
    <text evidence="1">The sequence shown here is derived from an EMBL/GenBank/DDBJ whole genome shotgun (WGS) entry which is preliminary data.</text>
</comment>
<accession>A0A919NCZ4</accession>
<proteinExistence type="predicted"/>
<gene>
    <name evidence="1" type="ORF">Asi03nite_64820</name>
</gene>
<name>A0A919NCZ4_9ACTN</name>
<dbReference type="Proteomes" id="UP000629619">
    <property type="component" value="Unassembled WGS sequence"/>
</dbReference>
<evidence type="ECO:0000313" key="2">
    <source>
        <dbReference type="Proteomes" id="UP000629619"/>
    </source>
</evidence>
<keyword evidence="2" id="KW-1185">Reference proteome</keyword>